<feature type="region of interest" description="Disordered" evidence="1">
    <location>
        <begin position="1364"/>
        <end position="1385"/>
    </location>
</feature>
<accession>A0A0G4HSP5</accession>
<feature type="compositionally biased region" description="Basic and acidic residues" evidence="1">
    <location>
        <begin position="1105"/>
        <end position="1127"/>
    </location>
</feature>
<feature type="compositionally biased region" description="Low complexity" evidence="1">
    <location>
        <begin position="234"/>
        <end position="251"/>
    </location>
</feature>
<feature type="region of interest" description="Disordered" evidence="1">
    <location>
        <begin position="399"/>
        <end position="418"/>
    </location>
</feature>
<proteinExistence type="predicted"/>
<protein>
    <recommendedName>
        <fullName evidence="4">Transmembrane protein</fullName>
    </recommendedName>
</protein>
<feature type="compositionally biased region" description="Gly residues" evidence="1">
    <location>
        <begin position="1056"/>
        <end position="1066"/>
    </location>
</feature>
<feature type="transmembrane region" description="Helical" evidence="2">
    <location>
        <begin position="1339"/>
        <end position="1359"/>
    </location>
</feature>
<feature type="region of interest" description="Disordered" evidence="1">
    <location>
        <begin position="364"/>
        <end position="386"/>
    </location>
</feature>
<feature type="region of interest" description="Disordered" evidence="1">
    <location>
        <begin position="662"/>
        <end position="682"/>
    </location>
</feature>
<feature type="compositionally biased region" description="Basic and acidic residues" evidence="1">
    <location>
        <begin position="575"/>
        <end position="585"/>
    </location>
</feature>
<feature type="compositionally biased region" description="Basic residues" evidence="1">
    <location>
        <begin position="1243"/>
        <end position="1257"/>
    </location>
</feature>
<feature type="compositionally biased region" description="Basic and acidic residues" evidence="1">
    <location>
        <begin position="666"/>
        <end position="682"/>
    </location>
</feature>
<reference evidence="3" key="1">
    <citation type="submission" date="2014-11" db="EMBL/GenBank/DDBJ databases">
        <authorList>
            <person name="Otto D Thomas"/>
            <person name="Naeem Raeece"/>
        </authorList>
    </citation>
    <scope>NUCLEOTIDE SEQUENCE</scope>
</reference>
<feature type="region of interest" description="Disordered" evidence="1">
    <location>
        <begin position="542"/>
        <end position="589"/>
    </location>
</feature>
<evidence type="ECO:0000256" key="1">
    <source>
        <dbReference type="SAM" id="MobiDB-lite"/>
    </source>
</evidence>
<feature type="compositionally biased region" description="Basic and acidic residues" evidence="1">
    <location>
        <begin position="399"/>
        <end position="408"/>
    </location>
</feature>
<dbReference type="VEuPathDB" id="CryptoDB:Cvel_31040"/>
<evidence type="ECO:0000256" key="2">
    <source>
        <dbReference type="SAM" id="Phobius"/>
    </source>
</evidence>
<feature type="compositionally biased region" description="Acidic residues" evidence="1">
    <location>
        <begin position="1025"/>
        <end position="1035"/>
    </location>
</feature>
<feature type="compositionally biased region" description="Basic and acidic residues" evidence="1">
    <location>
        <begin position="260"/>
        <end position="281"/>
    </location>
</feature>
<feature type="region of interest" description="Disordered" evidence="1">
    <location>
        <begin position="234"/>
        <end position="281"/>
    </location>
</feature>
<feature type="region of interest" description="Disordered" evidence="1">
    <location>
        <begin position="327"/>
        <end position="350"/>
    </location>
</feature>
<feature type="compositionally biased region" description="Basic and acidic residues" evidence="1">
    <location>
        <begin position="786"/>
        <end position="795"/>
    </location>
</feature>
<organism evidence="3">
    <name type="scientific">Chromera velia CCMP2878</name>
    <dbReference type="NCBI Taxonomy" id="1169474"/>
    <lineage>
        <taxon>Eukaryota</taxon>
        <taxon>Sar</taxon>
        <taxon>Alveolata</taxon>
        <taxon>Colpodellida</taxon>
        <taxon>Chromeraceae</taxon>
        <taxon>Chromera</taxon>
    </lineage>
</organism>
<feature type="region of interest" description="Disordered" evidence="1">
    <location>
        <begin position="1103"/>
        <end position="1144"/>
    </location>
</feature>
<keyword evidence="2" id="KW-0472">Membrane</keyword>
<keyword evidence="2" id="KW-0812">Transmembrane</keyword>
<evidence type="ECO:0000313" key="3">
    <source>
        <dbReference type="EMBL" id="CEM47308.1"/>
    </source>
</evidence>
<feature type="region of interest" description="Disordered" evidence="1">
    <location>
        <begin position="1241"/>
        <end position="1260"/>
    </location>
</feature>
<feature type="region of interest" description="Disordered" evidence="1">
    <location>
        <begin position="965"/>
        <end position="984"/>
    </location>
</feature>
<feature type="region of interest" description="Disordered" evidence="1">
    <location>
        <begin position="734"/>
        <end position="795"/>
    </location>
</feature>
<keyword evidence="2" id="KW-1133">Transmembrane helix</keyword>
<feature type="region of interest" description="Disordered" evidence="1">
    <location>
        <begin position="1024"/>
        <end position="1067"/>
    </location>
</feature>
<dbReference type="EMBL" id="CDMZ01003707">
    <property type="protein sequence ID" value="CEM47308.1"/>
    <property type="molecule type" value="Genomic_DNA"/>
</dbReference>
<gene>
    <name evidence="3" type="ORF">Cvel_31040</name>
</gene>
<evidence type="ECO:0008006" key="4">
    <source>
        <dbReference type="Google" id="ProtNLM"/>
    </source>
</evidence>
<name>A0A0G4HSP5_9ALVE</name>
<sequence length="1385" mass="149825">MFPDENASTQIALEKRKVSPPRWVALGFEVFYDTWCSVLDCMCEKDTLRVGVVCRRLSAAAGFIDDPEARVSRAVLSRASWLHKCLCRGLTLQAVDCWVEGSHHDGGVQELLKSTLVGLGAEDGNEIGASWLSQRGGILSCTSPQLIEFDPPLEDFEEAPSSYRGASDPASPFLQMRVPALKETLEGRRVKIHNPFPETVTVVLRGEALGAGGPHGGPSGLSVLSASSLNRPPSSAAVSLSLSRHPSSSHSKNPLDTSQSEERKDKKSIGQKRGERREREQTAQAALSVLPLLIRPGACRLVGSAAGPDLRASGCLSLSSVSARRLRQGKGGFQTPRNHTEGAQDTARGTEGNVLQTLPEDGQEARAPPAFFPSTPKKKPSVGRGLARSKTEYIGMRRREGRGTRGEGDGSGWGRGGEESDSVVFLDLSLTDFTLARCWILQSGASLCLPGDFVLAVAPLARSLWFEIYRDSRLLSVSLGDVARVCGCERGASDLLSLVRQEAGGRWLSASQRPADPLRSKRVKDTLRNSLEIWAVKERERERDRERQRRRGSGLSEGSVDYSDFVSCNGEENDMAGRGKEREGGQNDANELPSLFELLSYSLVTDSFLDLSVRGRVVMRRGGPPPSVGPSVTPFSAAASSSSVLSRSRWWESRWTGDVSSGEVSSMERERGENPYRQPEDAETCGKDFVLEDVVRWDAALRGRERERQSQTQYAPVVALPRLPSEGSGIKFGRTISSPLGSQRAEMTETDSHSKTPVGTRGQKSRGSGRTCKCKGVQGGVEESSEVDRRPQKGEATRKWRLKRILWVSPNGPHLRALRNSPFHGAGMRVPSTALKFPAFLSLRDDDASPSAATSAASPVSLFQAGQVTQFPPIQERERGPIFSSPALAGRGGFSLANLGDVRGDVRDSLCGMEGQVSECADKEGGGTVRRHALQTDSPSGSTSVSPCKRRGNAIWRSGKATGVMAEGEGASPSSPATTRRTYRHRRSMSGCIYAGEDSMDADTIQVAVAFSGAPLWRVRVSSDPLDDLDDDDGAAGDGGNLTQQQQQQKRSQGVDPGGECRGGGVSSVAETGRVLRRTLLRPIRKLRSLRLAGTSAMPYWRSSVRHEDGRKDRESPSETGIEKESEGSEGWKSPKAGGVGEEGGDGLTFSALRHRYGWWQVGEKVLLSAFKSLRRPPPRKSRLSILRTQTSRSGPGLLGSTPSVSARFKGLFASVQQDKEAGGATLDEFWGAADGLSTPGSRRNRVGRGRRRKGTRVGREMGAEVAAGFHGEGLNDLLEMGNGGEERRLPRISLRTVSKDAVKSPMKGLLMASRGLRRGASFCFRRVFRVERSAESDIGIAPLLLVVFGPVLLGALFFNRKSLQSPPSGSPENPPPFRSWHDEL</sequence>
<feature type="compositionally biased region" description="Pro residues" evidence="1">
    <location>
        <begin position="1369"/>
        <end position="1378"/>
    </location>
</feature>